<dbReference type="GO" id="GO:0071949">
    <property type="term" value="F:FAD binding"/>
    <property type="evidence" value="ECO:0007669"/>
    <property type="project" value="InterPro"/>
</dbReference>
<evidence type="ECO:0000256" key="4">
    <source>
        <dbReference type="ARBA" id="ARBA00033418"/>
    </source>
</evidence>
<dbReference type="InterPro" id="IPR055154">
    <property type="entry name" value="GULLO2-like_C"/>
</dbReference>
<gene>
    <name evidence="7" type="ORF">C8Q69DRAFT_181717</name>
</gene>
<dbReference type="PROSITE" id="PS51387">
    <property type="entry name" value="FAD_PCMH"/>
    <property type="match status" value="1"/>
</dbReference>
<evidence type="ECO:0000256" key="3">
    <source>
        <dbReference type="ARBA" id="ARBA00023002"/>
    </source>
</evidence>
<dbReference type="Gene3D" id="3.30.465.10">
    <property type="match status" value="1"/>
</dbReference>
<dbReference type="InterPro" id="IPR007173">
    <property type="entry name" value="ALO_C"/>
</dbReference>
<evidence type="ECO:0000259" key="6">
    <source>
        <dbReference type="PROSITE" id="PS51387"/>
    </source>
</evidence>
<dbReference type="Proteomes" id="UP000283841">
    <property type="component" value="Unassembled WGS sequence"/>
</dbReference>
<dbReference type="Gene3D" id="3.30.70.2520">
    <property type="match status" value="1"/>
</dbReference>
<dbReference type="SUPFAM" id="SSF56176">
    <property type="entry name" value="FAD-binding/transporter-associated domain-like"/>
    <property type="match status" value="1"/>
</dbReference>
<evidence type="ECO:0000313" key="7">
    <source>
        <dbReference type="EMBL" id="RWQ98722.1"/>
    </source>
</evidence>
<evidence type="ECO:0000256" key="5">
    <source>
        <dbReference type="SAM" id="SignalP"/>
    </source>
</evidence>
<dbReference type="PANTHER" id="PTHR43762">
    <property type="entry name" value="L-GULONOLACTONE OXIDASE"/>
    <property type="match status" value="1"/>
</dbReference>
<evidence type="ECO:0000256" key="1">
    <source>
        <dbReference type="ARBA" id="ARBA00005083"/>
    </source>
</evidence>
<dbReference type="UniPathway" id="UPA00771">
    <property type="reaction ID" value="UER00766"/>
</dbReference>
<feature type="domain" description="FAD-binding PCMH-type" evidence="6">
    <location>
        <begin position="40"/>
        <end position="226"/>
    </location>
</feature>
<accession>A0A443I3S7</accession>
<dbReference type="InterPro" id="IPR016166">
    <property type="entry name" value="FAD-bd_PCMH"/>
</dbReference>
<dbReference type="InterPro" id="IPR016169">
    <property type="entry name" value="FAD-bd_PCMH_sub2"/>
</dbReference>
<dbReference type="Pfam" id="PF04030">
    <property type="entry name" value="ALO"/>
    <property type="match status" value="1"/>
</dbReference>
<proteinExistence type="predicted"/>
<dbReference type="EC" id="1.1.3.37" evidence="2"/>
<dbReference type="RefSeq" id="XP_028488367.1">
    <property type="nucleotide sequence ID" value="XM_028625872.1"/>
</dbReference>
<feature type="signal peptide" evidence="5">
    <location>
        <begin position="1"/>
        <end position="16"/>
    </location>
</feature>
<protein>
    <recommendedName>
        <fullName evidence="2">D-arabinono-1,4-lactone oxidase</fullName>
        <ecNumber evidence="2">1.1.3.37</ecNumber>
    </recommendedName>
    <alternativeName>
        <fullName evidence="4">L-galactono-gamma-lactone oxidase</fullName>
    </alternativeName>
</protein>
<organism evidence="7 8">
    <name type="scientific">Byssochlamys spectabilis</name>
    <name type="common">Paecilomyces variotii</name>
    <dbReference type="NCBI Taxonomy" id="264951"/>
    <lineage>
        <taxon>Eukaryota</taxon>
        <taxon>Fungi</taxon>
        <taxon>Dikarya</taxon>
        <taxon>Ascomycota</taxon>
        <taxon>Pezizomycotina</taxon>
        <taxon>Eurotiomycetes</taxon>
        <taxon>Eurotiomycetidae</taxon>
        <taxon>Eurotiales</taxon>
        <taxon>Thermoascaceae</taxon>
        <taxon>Paecilomyces</taxon>
    </lineage>
</organism>
<dbReference type="AlphaFoldDB" id="A0A443I3S7"/>
<reference evidence="7 8" key="1">
    <citation type="journal article" date="2018" name="Front. Microbiol.">
        <title>Genomic and genetic insights into a cosmopolitan fungus, Paecilomyces variotii (Eurotiales).</title>
        <authorList>
            <person name="Urquhart A.S."/>
            <person name="Mondo S.J."/>
            <person name="Makela M.R."/>
            <person name="Hane J.K."/>
            <person name="Wiebenga A."/>
            <person name="He G."/>
            <person name="Mihaltcheva S."/>
            <person name="Pangilinan J."/>
            <person name="Lipzen A."/>
            <person name="Barry K."/>
            <person name="de Vries R.P."/>
            <person name="Grigoriev I.V."/>
            <person name="Idnurm A."/>
        </authorList>
    </citation>
    <scope>NUCLEOTIDE SEQUENCE [LARGE SCALE GENOMIC DNA]</scope>
    <source>
        <strain evidence="7 8">CBS 101075</strain>
    </source>
</reference>
<dbReference type="InterPro" id="IPR010031">
    <property type="entry name" value="FAD_lactone_oxidase-like"/>
</dbReference>
<keyword evidence="3" id="KW-0560">Oxidoreductase</keyword>
<evidence type="ECO:0000313" key="8">
    <source>
        <dbReference type="Proteomes" id="UP000283841"/>
    </source>
</evidence>
<dbReference type="Pfam" id="PF22906">
    <property type="entry name" value="GULLO2-like_3rd"/>
    <property type="match status" value="1"/>
</dbReference>
<sequence>MTLVGLLLIYLYDWMGAPSITFGRGDLPNVIKSAWYPRKCPPHGGELYMPETTIDVASIVKSGLDRCPIALGSKEGSDQLSIRASRQLYHSTVKFPCVNVKAGDCAMQLDMSRMSDVLSWDKGRKTITVQPSMEMDHLMDTMHELGMSMPSDYIPIFTGLTVGGMFLTGAHGSSTERPSAFGHAISRITYVDGRGEVREEDNPTRWIGTMGLLGIVTEIEIQGTEMYKLNTTVVKESDRRLPERIAMLVRELSFARVMWYPNARTAIVRWHTSVPPDTPGDAFHSFFEHRPWAAIGGKFSLAIDQINFTPLPTDWGICFFEQRPPPFWYKEGEIGHWKIFNQSIIGWPHRLGGSSCRGRLSGCYWQNQVQILIEFDMDVRYLGDWIREVRAITDLIPHQGCLPSLLGFAMRFGKGSDAPLDMAYGRDTVYIDMLVSKGLAGLPAHHQDILDEIEQITFCKYGARAHWGKNPQRAFLHPECPMKDKYPELENFLDTARQQDPRGIFVPPLFRKVMEESEYSYYPGCASSMDCYCRDDVHCGPSILYKCDKGRHSQAAKVCRKRFQRY</sequence>
<comment type="pathway">
    <text evidence="1">Cofactor biosynthesis; D-erythroascorbate biosynthesis; dehydro-D-arabinono-1,4-lactone from D-arabinose: step 2/2.</text>
</comment>
<dbReference type="GO" id="GO:0003885">
    <property type="term" value="F:D-arabinono-1,4-lactone oxidase activity"/>
    <property type="evidence" value="ECO:0007669"/>
    <property type="project" value="UniProtKB-EC"/>
</dbReference>
<dbReference type="VEuPathDB" id="FungiDB:C8Q69DRAFT_181717"/>
<dbReference type="InterPro" id="IPR006094">
    <property type="entry name" value="Oxid_FAD_bind_N"/>
</dbReference>
<feature type="chain" id="PRO_5019431595" description="D-arabinono-1,4-lactone oxidase" evidence="5">
    <location>
        <begin position="17"/>
        <end position="566"/>
    </location>
</feature>
<dbReference type="Pfam" id="PF01565">
    <property type="entry name" value="FAD_binding_4"/>
    <property type="match status" value="1"/>
</dbReference>
<name>A0A443I3S7_BYSSP</name>
<dbReference type="EMBL" id="RCNU01000002">
    <property type="protein sequence ID" value="RWQ98722.1"/>
    <property type="molecule type" value="Genomic_DNA"/>
</dbReference>
<keyword evidence="8" id="KW-1185">Reference proteome</keyword>
<dbReference type="GO" id="GO:0016020">
    <property type="term" value="C:membrane"/>
    <property type="evidence" value="ECO:0007669"/>
    <property type="project" value="InterPro"/>
</dbReference>
<comment type="caution">
    <text evidence="7">The sequence shown here is derived from an EMBL/GenBank/DDBJ whole genome shotgun (WGS) entry which is preliminary data.</text>
</comment>
<keyword evidence="5" id="KW-0732">Signal</keyword>
<dbReference type="GeneID" id="39595149"/>
<dbReference type="STRING" id="264951.A0A443I3S7"/>
<dbReference type="InterPro" id="IPR036318">
    <property type="entry name" value="FAD-bd_PCMH-like_sf"/>
</dbReference>
<dbReference type="PANTHER" id="PTHR43762:SF7">
    <property type="entry name" value="FAD-BINDING PCMH-TYPE DOMAIN-CONTAINING PROTEIN"/>
    <property type="match status" value="1"/>
</dbReference>
<evidence type="ECO:0000256" key="2">
    <source>
        <dbReference type="ARBA" id="ARBA00013136"/>
    </source>
</evidence>